<keyword evidence="3" id="KW-1185">Reference proteome</keyword>
<reference evidence="2 3" key="1">
    <citation type="submission" date="2018-12" db="EMBL/GenBank/DDBJ databases">
        <title>Draft genome sequence of Embleya hyalina NBRC 13850T.</title>
        <authorList>
            <person name="Komaki H."/>
            <person name="Hosoyama A."/>
            <person name="Kimura A."/>
            <person name="Ichikawa N."/>
            <person name="Tamura T."/>
        </authorList>
    </citation>
    <scope>NUCLEOTIDE SEQUENCE [LARGE SCALE GENOMIC DNA]</scope>
    <source>
        <strain evidence="2 3">NBRC 13850</strain>
    </source>
</reference>
<comment type="caution">
    <text evidence="2">The sequence shown here is derived from an EMBL/GenBank/DDBJ whole genome shotgun (WGS) entry which is preliminary data.</text>
</comment>
<dbReference type="AlphaFoldDB" id="A0A401YNM1"/>
<sequence>MAWWRDDPAFRAVARAFPVNGEFEDQVGGPLDVRAVVASVPRGVWDTFAHERLPWDRFPCGPQAATNVAVLRSDDTETVRRGLRGLRGRLANSSWSPCALAVPFLLRIAADPAGRCRAEALVLAAETARRTGGPSTWTREEFLRVADGWCFEPSGYPGNWAIEAARAAIATDADLLLPLLDDPDPGIRTAAAHVLAATSGRLDDIRRAFHARLRVEDDPTVRAGLVLAIAQLAHEHPATDTGCRAWARALWRDPANPPEVRTSAAIGWLCLTDAPVPDELRTALDACATETTARLMAPLPRMRAIDHTGDTALHRCLRTLLDPDDVEDETDDPWATPTEAVPATTEKRRDPAHDTHARPAPRDPWPRVEGCADDPPF</sequence>
<protein>
    <recommendedName>
        <fullName evidence="4">HEAT repeat-containing protein</fullName>
    </recommendedName>
</protein>
<evidence type="ECO:0008006" key="4">
    <source>
        <dbReference type="Google" id="ProtNLM"/>
    </source>
</evidence>
<dbReference type="EMBL" id="BIFH01000019">
    <property type="protein sequence ID" value="GCD96201.1"/>
    <property type="molecule type" value="Genomic_DNA"/>
</dbReference>
<evidence type="ECO:0000313" key="3">
    <source>
        <dbReference type="Proteomes" id="UP000286931"/>
    </source>
</evidence>
<accession>A0A401YNM1</accession>
<dbReference type="RefSeq" id="WP_174861394.1">
    <property type="nucleotide sequence ID" value="NZ_BIFH01000019.1"/>
</dbReference>
<organism evidence="2 3">
    <name type="scientific">Embleya hyalina</name>
    <dbReference type="NCBI Taxonomy" id="516124"/>
    <lineage>
        <taxon>Bacteria</taxon>
        <taxon>Bacillati</taxon>
        <taxon>Actinomycetota</taxon>
        <taxon>Actinomycetes</taxon>
        <taxon>Kitasatosporales</taxon>
        <taxon>Streptomycetaceae</taxon>
        <taxon>Embleya</taxon>
    </lineage>
</organism>
<evidence type="ECO:0000313" key="2">
    <source>
        <dbReference type="EMBL" id="GCD96201.1"/>
    </source>
</evidence>
<dbReference type="InterPro" id="IPR011989">
    <property type="entry name" value="ARM-like"/>
</dbReference>
<dbReference type="SUPFAM" id="SSF48371">
    <property type="entry name" value="ARM repeat"/>
    <property type="match status" value="1"/>
</dbReference>
<dbReference type="InterPro" id="IPR016024">
    <property type="entry name" value="ARM-type_fold"/>
</dbReference>
<feature type="compositionally biased region" description="Low complexity" evidence="1">
    <location>
        <begin position="333"/>
        <end position="344"/>
    </location>
</feature>
<proteinExistence type="predicted"/>
<feature type="region of interest" description="Disordered" evidence="1">
    <location>
        <begin position="324"/>
        <end position="377"/>
    </location>
</feature>
<feature type="compositionally biased region" description="Basic and acidic residues" evidence="1">
    <location>
        <begin position="345"/>
        <end position="366"/>
    </location>
</feature>
<dbReference type="Gene3D" id="1.25.10.10">
    <property type="entry name" value="Leucine-rich Repeat Variant"/>
    <property type="match status" value="1"/>
</dbReference>
<dbReference type="Proteomes" id="UP000286931">
    <property type="component" value="Unassembled WGS sequence"/>
</dbReference>
<gene>
    <name evidence="2" type="ORF">EHYA_03885</name>
</gene>
<evidence type="ECO:0000256" key="1">
    <source>
        <dbReference type="SAM" id="MobiDB-lite"/>
    </source>
</evidence>
<name>A0A401YNM1_9ACTN</name>